<proteinExistence type="predicted"/>
<comment type="caution">
    <text evidence="1">The sequence shown here is derived from an EMBL/GenBank/DDBJ whole genome shotgun (WGS) entry which is preliminary data.</text>
</comment>
<accession>A0AAV4VHT8</accession>
<evidence type="ECO:0000313" key="2">
    <source>
        <dbReference type="Proteomes" id="UP001054945"/>
    </source>
</evidence>
<gene>
    <name evidence="1" type="ORF">CEXT_796411</name>
</gene>
<name>A0AAV4VHT8_CAEEX</name>
<protein>
    <submittedName>
        <fullName evidence="1">Uncharacterized protein</fullName>
    </submittedName>
</protein>
<reference evidence="1 2" key="1">
    <citation type="submission" date="2021-06" db="EMBL/GenBank/DDBJ databases">
        <title>Caerostris extrusa draft genome.</title>
        <authorList>
            <person name="Kono N."/>
            <person name="Arakawa K."/>
        </authorList>
    </citation>
    <scope>NUCLEOTIDE SEQUENCE [LARGE SCALE GENOMIC DNA]</scope>
</reference>
<keyword evidence="2" id="KW-1185">Reference proteome</keyword>
<dbReference type="Proteomes" id="UP001054945">
    <property type="component" value="Unassembled WGS sequence"/>
</dbReference>
<organism evidence="1 2">
    <name type="scientific">Caerostris extrusa</name>
    <name type="common">Bark spider</name>
    <name type="synonym">Caerostris bankana</name>
    <dbReference type="NCBI Taxonomy" id="172846"/>
    <lineage>
        <taxon>Eukaryota</taxon>
        <taxon>Metazoa</taxon>
        <taxon>Ecdysozoa</taxon>
        <taxon>Arthropoda</taxon>
        <taxon>Chelicerata</taxon>
        <taxon>Arachnida</taxon>
        <taxon>Araneae</taxon>
        <taxon>Araneomorphae</taxon>
        <taxon>Entelegynae</taxon>
        <taxon>Araneoidea</taxon>
        <taxon>Araneidae</taxon>
        <taxon>Caerostris</taxon>
    </lineage>
</organism>
<sequence>MSFSLFAVSESKSFTRTEQINEFSRMEFSSYVRFIDFRSAPRRHTVQNPIRSGSAESMSTRAKRFCMMEFLKMCKRKECEERQSFHCSGDLHGGRDKDLCYLNSGIFALEGMDPEERVGGS</sequence>
<dbReference type="EMBL" id="BPLR01014483">
    <property type="protein sequence ID" value="GIY69078.1"/>
    <property type="molecule type" value="Genomic_DNA"/>
</dbReference>
<dbReference type="AlphaFoldDB" id="A0AAV4VHT8"/>
<evidence type="ECO:0000313" key="1">
    <source>
        <dbReference type="EMBL" id="GIY69078.1"/>
    </source>
</evidence>